<name>A0A397VEF6_9GLOM</name>
<dbReference type="EMBL" id="QKWP01000589">
    <property type="protein sequence ID" value="RIB17696.1"/>
    <property type="molecule type" value="Genomic_DNA"/>
</dbReference>
<dbReference type="OrthoDB" id="2428084at2759"/>
<keyword evidence="2" id="KW-1185">Reference proteome</keyword>
<protein>
    <submittedName>
        <fullName evidence="1">Uncharacterized protein</fullName>
    </submittedName>
</protein>
<dbReference type="Proteomes" id="UP000266673">
    <property type="component" value="Unassembled WGS sequence"/>
</dbReference>
<accession>A0A397VEF6</accession>
<evidence type="ECO:0000313" key="1">
    <source>
        <dbReference type="EMBL" id="RIB17696.1"/>
    </source>
</evidence>
<organism evidence="1 2">
    <name type="scientific">Gigaspora rosea</name>
    <dbReference type="NCBI Taxonomy" id="44941"/>
    <lineage>
        <taxon>Eukaryota</taxon>
        <taxon>Fungi</taxon>
        <taxon>Fungi incertae sedis</taxon>
        <taxon>Mucoromycota</taxon>
        <taxon>Glomeromycotina</taxon>
        <taxon>Glomeromycetes</taxon>
        <taxon>Diversisporales</taxon>
        <taxon>Gigasporaceae</taxon>
        <taxon>Gigaspora</taxon>
    </lineage>
</organism>
<comment type="caution">
    <text evidence="1">The sequence shown here is derived from an EMBL/GenBank/DDBJ whole genome shotgun (WGS) entry which is preliminary data.</text>
</comment>
<evidence type="ECO:0000313" key="2">
    <source>
        <dbReference type="Proteomes" id="UP000266673"/>
    </source>
</evidence>
<dbReference type="AlphaFoldDB" id="A0A397VEF6"/>
<sequence>MQLSILTRIIIIFFMIVHITQAYTLTVGLSFVSACRVYVTDCNQNILRDAGKKYCNGNDWHWDEAPGTTYCLHIEPLTEPNSNRYCQVNGGGDACFKVDGDLAFWGIYKCTGANGKTC</sequence>
<gene>
    <name evidence="1" type="ORF">C2G38_2037508</name>
</gene>
<reference evidence="1 2" key="1">
    <citation type="submission" date="2018-06" db="EMBL/GenBank/DDBJ databases">
        <title>Comparative genomics reveals the genomic features of Rhizophagus irregularis, R. cerebriforme, R. diaphanum and Gigaspora rosea, and their symbiotic lifestyle signature.</title>
        <authorList>
            <person name="Morin E."/>
            <person name="San Clemente H."/>
            <person name="Chen E.C.H."/>
            <person name="De La Providencia I."/>
            <person name="Hainaut M."/>
            <person name="Kuo A."/>
            <person name="Kohler A."/>
            <person name="Murat C."/>
            <person name="Tang N."/>
            <person name="Roy S."/>
            <person name="Loubradou J."/>
            <person name="Henrissat B."/>
            <person name="Grigoriev I.V."/>
            <person name="Corradi N."/>
            <person name="Roux C."/>
            <person name="Martin F.M."/>
        </authorList>
    </citation>
    <scope>NUCLEOTIDE SEQUENCE [LARGE SCALE GENOMIC DNA]</scope>
    <source>
        <strain evidence="1 2">DAOM 194757</strain>
    </source>
</reference>
<proteinExistence type="predicted"/>